<feature type="region of interest" description="Disordered" evidence="5">
    <location>
        <begin position="896"/>
        <end position="989"/>
    </location>
</feature>
<dbReference type="EMBL" id="BDGG01000008">
    <property type="protein sequence ID" value="GAV02244.1"/>
    <property type="molecule type" value="Genomic_DNA"/>
</dbReference>
<dbReference type="GO" id="GO:0005912">
    <property type="term" value="C:adherens junction"/>
    <property type="evidence" value="ECO:0007669"/>
    <property type="project" value="TreeGrafter"/>
</dbReference>
<dbReference type="FunFam" id="2.30.42.10:FF:000011">
    <property type="entry name" value="partitioning defective 3 homolog isoform X1"/>
    <property type="match status" value="1"/>
</dbReference>
<feature type="region of interest" description="Disordered" evidence="5">
    <location>
        <begin position="859"/>
        <end position="880"/>
    </location>
</feature>
<dbReference type="STRING" id="947166.A0A1D1VTE9"/>
<reference evidence="7 8" key="1">
    <citation type="journal article" date="2016" name="Nat. Commun.">
        <title>Extremotolerant tardigrade genome and improved radiotolerance of human cultured cells by tardigrade-unique protein.</title>
        <authorList>
            <person name="Hashimoto T."/>
            <person name="Horikawa D.D."/>
            <person name="Saito Y."/>
            <person name="Kuwahara H."/>
            <person name="Kozuka-Hata H."/>
            <person name="Shin-I T."/>
            <person name="Minakuchi Y."/>
            <person name="Ohishi K."/>
            <person name="Motoyama A."/>
            <person name="Aizu T."/>
            <person name="Enomoto A."/>
            <person name="Kondo K."/>
            <person name="Tanaka S."/>
            <person name="Hara Y."/>
            <person name="Koshikawa S."/>
            <person name="Sagara H."/>
            <person name="Miura T."/>
            <person name="Yokobori S."/>
            <person name="Miyagawa K."/>
            <person name="Suzuki Y."/>
            <person name="Kubo T."/>
            <person name="Oyama M."/>
            <person name="Kohara Y."/>
            <person name="Fujiyama A."/>
            <person name="Arakawa K."/>
            <person name="Katayama T."/>
            <person name="Toyoda A."/>
            <person name="Kunieda T."/>
        </authorList>
    </citation>
    <scope>NUCLEOTIDE SEQUENCE [LARGE SCALE GENOMIC DNA]</scope>
    <source>
        <strain evidence="7 8">YOKOZUNA-1</strain>
    </source>
</reference>
<dbReference type="Pfam" id="PF12053">
    <property type="entry name" value="Par3_HAL_N_term"/>
    <property type="match status" value="1"/>
</dbReference>
<gene>
    <name evidence="7" type="primary">RvY_12835-1</name>
    <name evidence="7" type="synonym">RvY_12835.1</name>
    <name evidence="7" type="ORF">RvY_12835</name>
</gene>
<feature type="compositionally biased region" description="Polar residues" evidence="5">
    <location>
        <begin position="1006"/>
        <end position="1025"/>
    </location>
</feature>
<comment type="caution">
    <text evidence="7">The sequence shown here is derived from an EMBL/GenBank/DDBJ whole genome shotgun (WGS) entry which is preliminary data.</text>
</comment>
<feature type="compositionally biased region" description="Basic and acidic residues" evidence="5">
    <location>
        <begin position="106"/>
        <end position="119"/>
    </location>
</feature>
<proteinExistence type="inferred from homology"/>
<keyword evidence="8" id="KW-1185">Reference proteome</keyword>
<feature type="compositionally biased region" description="Polar residues" evidence="5">
    <location>
        <begin position="754"/>
        <end position="765"/>
    </location>
</feature>
<dbReference type="GO" id="GO:0045197">
    <property type="term" value="P:establishment or maintenance of epithelial cell apical/basal polarity"/>
    <property type="evidence" value="ECO:0007669"/>
    <property type="project" value="TreeGrafter"/>
</dbReference>
<comment type="similarity">
    <text evidence="1">Belongs to the PAR3 family.</text>
</comment>
<dbReference type="OrthoDB" id="6264899at2759"/>
<dbReference type="GO" id="GO:0051301">
    <property type="term" value="P:cell division"/>
    <property type="evidence" value="ECO:0007669"/>
    <property type="project" value="UniProtKB-KW"/>
</dbReference>
<dbReference type="CDD" id="cd23058">
    <property type="entry name" value="PDZ2_Par3-like"/>
    <property type="match status" value="1"/>
</dbReference>
<evidence type="ECO:0000256" key="2">
    <source>
        <dbReference type="ARBA" id="ARBA00022618"/>
    </source>
</evidence>
<dbReference type="PANTHER" id="PTHR16484">
    <property type="entry name" value="PARTITIONING DEFECTIVE 3 RELATED"/>
    <property type="match status" value="1"/>
</dbReference>
<evidence type="ECO:0000313" key="8">
    <source>
        <dbReference type="Proteomes" id="UP000186922"/>
    </source>
</evidence>
<organism evidence="7 8">
    <name type="scientific">Ramazzottius varieornatus</name>
    <name type="common">Water bear</name>
    <name type="synonym">Tardigrade</name>
    <dbReference type="NCBI Taxonomy" id="947166"/>
    <lineage>
        <taxon>Eukaryota</taxon>
        <taxon>Metazoa</taxon>
        <taxon>Ecdysozoa</taxon>
        <taxon>Tardigrada</taxon>
        <taxon>Eutardigrada</taxon>
        <taxon>Parachela</taxon>
        <taxon>Hypsibioidea</taxon>
        <taxon>Ramazzottiidae</taxon>
        <taxon>Ramazzottius</taxon>
    </lineage>
</organism>
<dbReference type="PANTHER" id="PTHR16484:SF17">
    <property type="entry name" value="BAZOOKA, ISOFORM B"/>
    <property type="match status" value="1"/>
</dbReference>
<feature type="compositionally biased region" description="Low complexity" evidence="5">
    <location>
        <begin position="364"/>
        <end position="386"/>
    </location>
</feature>
<feature type="compositionally biased region" description="Basic and acidic residues" evidence="5">
    <location>
        <begin position="787"/>
        <end position="808"/>
    </location>
</feature>
<evidence type="ECO:0000256" key="5">
    <source>
        <dbReference type="SAM" id="MobiDB-lite"/>
    </source>
</evidence>
<dbReference type="SUPFAM" id="SSF50156">
    <property type="entry name" value="PDZ domain-like"/>
    <property type="match status" value="3"/>
</dbReference>
<feature type="compositionally biased region" description="Basic and acidic residues" evidence="5">
    <location>
        <begin position="919"/>
        <end position="936"/>
    </location>
</feature>
<dbReference type="AlphaFoldDB" id="A0A1D1VTE9"/>
<feature type="domain" description="PDZ" evidence="6">
    <location>
        <begin position="577"/>
        <end position="655"/>
    </location>
</feature>
<dbReference type="Pfam" id="PF00595">
    <property type="entry name" value="PDZ"/>
    <property type="match status" value="3"/>
</dbReference>
<dbReference type="GO" id="GO:0016324">
    <property type="term" value="C:apical plasma membrane"/>
    <property type="evidence" value="ECO:0007669"/>
    <property type="project" value="TreeGrafter"/>
</dbReference>
<dbReference type="GO" id="GO:0035091">
    <property type="term" value="F:phosphatidylinositol binding"/>
    <property type="evidence" value="ECO:0007669"/>
    <property type="project" value="TreeGrafter"/>
</dbReference>
<sequence>MKVIVCFDETRITVPCGNGDLIVKDLVNEAISRYKRATGKGPKVKICVHTVKSVNDGGILDFNDQIAAVVDDREQIVALFEEDCDELDTLPASDGMSAGSSSTDTWRPDSENSEADSRGPKPTPLNQNQRWHLKRSGLLGDDQNGIEIKEEDVTVKSGLALSVRRGSESALENAKDHEEITVPTNQCLSKRWSTAATVHYGHENGRGKIIIPLPPQNNLQRVDSSPSELSRDSNTEKMVTKSQKSAAKLPVPYLLETSEEQTVVELVPRQGEPLGLHLMPARDTTGLRIHRIDKNSVAEQSGQLHLTDCIIDVNGQKVDDLHFDRAQGVLRKAVTTAQGSAVKIRVSSAVAQVTSTNSSSPTISADEQQHQQQHLSSQQQQQQEAQLDSRRKRTPPPLPPKPKLQPYDLEAMLSRANNEASMDYTPDAVNSLNGDADNLYTYGSFRRPGRKLTIDLLKGPEGLGFTVTTRDNSAGVICPIYVKSILPKGAAFKDGRLKTGDRLVEVNGVDLTGKTQDEVVGMLRGIPLNTEVVLVVGRPETTNSPLLPRTLSQAPEPLQTENKDEALEKNKEIITYEIPLNETGSAGLGVRVKGKAKTTEDGVEYDEGIFVMNVIHGGAASKDGRLLPDDQLLSVDGVSLLNKDNQEAMEVLRKTMADHGTTSPFMSITIARELPARDKTAVLSQVVPHSAPMELNHIIRVPSHLNLSSSPTSDPSPPKPPRLYQNSNSSTSVTVTGGKSHPVLIEGDDGYAESTPNSISSTNGTARRRLDELKDPYDADSSMDYDPFNRDSITRQSMSEKRRGHIDPRQLQTYQKSRQALSETRAVAGTSYTPSPSYATETDQKSAIRRANSLESVVNGGVAPAGTNGARRKAKGVSNRNRGCNESFRVAVDRSYEAESGEELREEKMEPAVSSPNISKEDIEVLDSDKSADSASKKSAKKTGFFRGLLRRSGKEKSPAEAVTASSEGSRTPSKAMEDQAAKARQAALEEQQRINVHLQRYKSEMQMQQRAQIHQPHPASSSDVRQPPKRSQPVEQRPTIVHVPVQGRNNVKHPGIPTSGSTTYVTNDPYGHYMNYDEIQKVLRRKPQMAHPVQKQRPVSNFFEYGSPPSNVPLHSNAPVHTVRMGNGIYAQTARQLGQIREQDRIPLHNGGRPPENVYGYAGRRVIAKPITSPSAAALMGSQV</sequence>
<dbReference type="PROSITE" id="PS50106">
    <property type="entry name" value="PDZ"/>
    <property type="match status" value="3"/>
</dbReference>
<feature type="compositionally biased region" description="Basic and acidic residues" evidence="5">
    <location>
        <begin position="768"/>
        <end position="777"/>
    </location>
</feature>
<dbReference type="GO" id="GO:0051660">
    <property type="term" value="P:establishment of centrosome localization"/>
    <property type="evidence" value="ECO:0007669"/>
    <property type="project" value="TreeGrafter"/>
</dbReference>
<feature type="region of interest" description="Disordered" evidence="5">
    <location>
        <begin position="355"/>
        <end position="406"/>
    </location>
</feature>
<protein>
    <recommendedName>
        <fullName evidence="6">PDZ domain-containing protein</fullName>
    </recommendedName>
</protein>
<dbReference type="GO" id="GO:0005938">
    <property type="term" value="C:cell cortex"/>
    <property type="evidence" value="ECO:0007669"/>
    <property type="project" value="TreeGrafter"/>
</dbReference>
<evidence type="ECO:0000256" key="4">
    <source>
        <dbReference type="ARBA" id="ARBA00023306"/>
    </source>
</evidence>
<feature type="region of interest" description="Disordered" evidence="5">
    <location>
        <begin position="215"/>
        <end position="237"/>
    </location>
</feature>
<dbReference type="GO" id="GO:0043296">
    <property type="term" value="C:apical junction complex"/>
    <property type="evidence" value="ECO:0007669"/>
    <property type="project" value="TreeGrafter"/>
</dbReference>
<dbReference type="GO" id="GO:0007155">
    <property type="term" value="P:cell adhesion"/>
    <property type="evidence" value="ECO:0007669"/>
    <property type="project" value="TreeGrafter"/>
</dbReference>
<dbReference type="GO" id="GO:0030010">
    <property type="term" value="P:establishment of cell polarity"/>
    <property type="evidence" value="ECO:0007669"/>
    <property type="project" value="TreeGrafter"/>
</dbReference>
<dbReference type="GO" id="GO:0008104">
    <property type="term" value="P:intracellular protein localization"/>
    <property type="evidence" value="ECO:0007669"/>
    <property type="project" value="TreeGrafter"/>
</dbReference>
<accession>A0A1D1VTE9</accession>
<keyword evidence="2" id="KW-0132">Cell division</keyword>
<keyword evidence="3" id="KW-0677">Repeat</keyword>
<feature type="region of interest" description="Disordered" evidence="5">
    <location>
        <begin position="705"/>
        <end position="809"/>
    </location>
</feature>
<dbReference type="SMART" id="SM00228">
    <property type="entry name" value="PDZ"/>
    <property type="match status" value="3"/>
</dbReference>
<feature type="compositionally biased region" description="Polar residues" evidence="5">
    <location>
        <begin position="964"/>
        <end position="973"/>
    </location>
</feature>
<dbReference type="Gene3D" id="2.30.42.10">
    <property type="match status" value="3"/>
</dbReference>
<feature type="region of interest" description="Disordered" evidence="5">
    <location>
        <begin position="90"/>
        <end position="140"/>
    </location>
</feature>
<evidence type="ECO:0000256" key="3">
    <source>
        <dbReference type="ARBA" id="ARBA00022737"/>
    </source>
</evidence>
<evidence type="ECO:0000256" key="1">
    <source>
        <dbReference type="ARBA" id="ARBA00005358"/>
    </source>
</evidence>
<keyword evidence="4" id="KW-0131">Cell cycle</keyword>
<dbReference type="InterPro" id="IPR001478">
    <property type="entry name" value="PDZ"/>
</dbReference>
<feature type="compositionally biased region" description="Low complexity" evidence="5">
    <location>
        <begin position="726"/>
        <end position="736"/>
    </location>
</feature>
<dbReference type="InterPro" id="IPR021922">
    <property type="entry name" value="Par3/HAL_N"/>
</dbReference>
<feature type="compositionally biased region" description="Polar residues" evidence="5">
    <location>
        <begin position="216"/>
        <end position="228"/>
    </location>
</feature>
<evidence type="ECO:0000259" key="6">
    <source>
        <dbReference type="PROSITE" id="PS50106"/>
    </source>
</evidence>
<feature type="region of interest" description="Disordered" evidence="5">
    <location>
        <begin position="1004"/>
        <end position="1038"/>
    </location>
</feature>
<feature type="domain" description="PDZ" evidence="6">
    <location>
        <begin position="453"/>
        <end position="538"/>
    </location>
</feature>
<dbReference type="Gene3D" id="3.10.20.90">
    <property type="entry name" value="Phosphatidylinositol 3-kinase Catalytic Subunit, Chain A, domain 1"/>
    <property type="match status" value="1"/>
</dbReference>
<name>A0A1D1VTE9_RAMVA</name>
<dbReference type="GO" id="GO:0000226">
    <property type="term" value="P:microtubule cytoskeleton organization"/>
    <property type="evidence" value="ECO:0007669"/>
    <property type="project" value="TreeGrafter"/>
</dbReference>
<dbReference type="InterPro" id="IPR052213">
    <property type="entry name" value="PAR3"/>
</dbReference>
<feature type="domain" description="PDZ" evidence="6">
    <location>
        <begin position="263"/>
        <end position="333"/>
    </location>
</feature>
<evidence type="ECO:0000313" key="7">
    <source>
        <dbReference type="EMBL" id="GAV02244.1"/>
    </source>
</evidence>
<feature type="compositionally biased region" description="Basic and acidic residues" evidence="5">
    <location>
        <begin position="896"/>
        <end position="910"/>
    </location>
</feature>
<dbReference type="Proteomes" id="UP000186922">
    <property type="component" value="Unassembled WGS sequence"/>
</dbReference>
<dbReference type="InterPro" id="IPR036034">
    <property type="entry name" value="PDZ_sf"/>
</dbReference>